<keyword evidence="1" id="KW-0472">Membrane</keyword>
<accession>A0A6N6M410</accession>
<dbReference type="GO" id="GO:0016020">
    <property type="term" value="C:membrane"/>
    <property type="evidence" value="ECO:0007669"/>
    <property type="project" value="UniProtKB-UniRule"/>
</dbReference>
<name>A0A6N6M410_9FLAO</name>
<evidence type="ECO:0000256" key="1">
    <source>
        <dbReference type="PROSITE-ProRule" id="PRU00473"/>
    </source>
</evidence>
<dbReference type="CDD" id="cd07185">
    <property type="entry name" value="OmpA_C-like"/>
    <property type="match status" value="1"/>
</dbReference>
<dbReference type="RefSeq" id="WP_151167922.1">
    <property type="nucleotide sequence ID" value="NZ_WACR01000006.1"/>
</dbReference>
<keyword evidence="2" id="KW-0175">Coiled coil</keyword>
<dbReference type="SUPFAM" id="SSF75704">
    <property type="entry name" value="Mitotic arrest deficient-like 1, Mad1"/>
    <property type="match status" value="1"/>
</dbReference>
<feature type="coiled-coil region" evidence="2">
    <location>
        <begin position="37"/>
        <end position="180"/>
    </location>
</feature>
<keyword evidence="5" id="KW-1185">Reference proteome</keyword>
<dbReference type="Gene3D" id="3.30.1330.60">
    <property type="entry name" value="OmpA-like domain"/>
    <property type="match status" value="1"/>
</dbReference>
<organism evidence="4 5">
    <name type="scientific">Salibacter halophilus</name>
    <dbReference type="NCBI Taxonomy" id="1803916"/>
    <lineage>
        <taxon>Bacteria</taxon>
        <taxon>Pseudomonadati</taxon>
        <taxon>Bacteroidota</taxon>
        <taxon>Flavobacteriia</taxon>
        <taxon>Flavobacteriales</taxon>
        <taxon>Salibacteraceae</taxon>
        <taxon>Salibacter</taxon>
    </lineage>
</organism>
<dbReference type="SUPFAM" id="SSF103088">
    <property type="entry name" value="OmpA-like"/>
    <property type="match status" value="1"/>
</dbReference>
<dbReference type="OrthoDB" id="9815217at2"/>
<reference evidence="4 5" key="1">
    <citation type="submission" date="2019-09" db="EMBL/GenBank/DDBJ databases">
        <title>Genomes of Cryomorphaceae.</title>
        <authorList>
            <person name="Bowman J.P."/>
        </authorList>
    </citation>
    <scope>NUCLEOTIDE SEQUENCE [LARGE SCALE GENOMIC DNA]</scope>
    <source>
        <strain evidence="4 5">KCTC 52047</strain>
    </source>
</reference>
<dbReference type="Pfam" id="PF00691">
    <property type="entry name" value="OmpA"/>
    <property type="match status" value="1"/>
</dbReference>
<comment type="caution">
    <text evidence="4">The sequence shown here is derived from an EMBL/GenBank/DDBJ whole genome shotgun (WGS) entry which is preliminary data.</text>
</comment>
<dbReference type="PROSITE" id="PS51123">
    <property type="entry name" value="OMPA_2"/>
    <property type="match status" value="1"/>
</dbReference>
<dbReference type="PANTHER" id="PTHR30329:SF21">
    <property type="entry name" value="LIPOPROTEIN YIAD-RELATED"/>
    <property type="match status" value="1"/>
</dbReference>
<protein>
    <submittedName>
        <fullName evidence="4">OmpA family protein</fullName>
    </submittedName>
</protein>
<dbReference type="InterPro" id="IPR036737">
    <property type="entry name" value="OmpA-like_sf"/>
</dbReference>
<dbReference type="PANTHER" id="PTHR30329">
    <property type="entry name" value="STATOR ELEMENT OF FLAGELLAR MOTOR COMPLEX"/>
    <property type="match status" value="1"/>
</dbReference>
<feature type="domain" description="OmpA-like" evidence="3">
    <location>
        <begin position="199"/>
        <end position="321"/>
    </location>
</feature>
<dbReference type="InterPro" id="IPR050330">
    <property type="entry name" value="Bact_OuterMem_StrucFunc"/>
</dbReference>
<proteinExistence type="predicted"/>
<gene>
    <name evidence="4" type="ORF">F3059_07760</name>
</gene>
<evidence type="ECO:0000313" key="4">
    <source>
        <dbReference type="EMBL" id="KAB1063924.1"/>
    </source>
</evidence>
<evidence type="ECO:0000259" key="3">
    <source>
        <dbReference type="PROSITE" id="PS51123"/>
    </source>
</evidence>
<dbReference type="Gene3D" id="6.10.250.3110">
    <property type="match status" value="1"/>
</dbReference>
<dbReference type="AlphaFoldDB" id="A0A6N6M410"/>
<evidence type="ECO:0000256" key="2">
    <source>
        <dbReference type="SAM" id="Coils"/>
    </source>
</evidence>
<sequence length="342" mass="38466">MRKLIAFSLFIALFASCVPVKRVEELKTKYDKCEGEREYLAGEKDRLETENAELKAEVKKLKQAVRSMIDDTASTAKQYRQLRHETDRLKKINTQLREKADALESGSNAENRKLMSEVMALQDDLQIKEDKLKLLDKQLDDKEKRLNKLQEELEAREKRVQELENIIAQKDAAVKALRDKVKDALTGFADKGITVEQRNGRVYVSMEAKLLFASGSTSVGSEGTKAVVQLAKALENQNELTILVEGHTDTDPISSSCIKDNWDLSVMRATSVVRIMMNNSSIDPQTLTAAGRGEHFPIASNDTPEGKAKNRRIEVILTPNLDQLFKILDESAQQITNDEGTE</sequence>
<dbReference type="EMBL" id="WACR01000006">
    <property type="protein sequence ID" value="KAB1063924.1"/>
    <property type="molecule type" value="Genomic_DNA"/>
</dbReference>
<dbReference type="InterPro" id="IPR006665">
    <property type="entry name" value="OmpA-like"/>
</dbReference>
<dbReference type="PROSITE" id="PS51257">
    <property type="entry name" value="PROKAR_LIPOPROTEIN"/>
    <property type="match status" value="1"/>
</dbReference>
<evidence type="ECO:0000313" key="5">
    <source>
        <dbReference type="Proteomes" id="UP000435357"/>
    </source>
</evidence>
<dbReference type="Proteomes" id="UP000435357">
    <property type="component" value="Unassembled WGS sequence"/>
</dbReference>